<keyword evidence="3 5" id="KW-0238">DNA-binding</keyword>
<accession>A0A7W7RBZ1</accession>
<dbReference type="EMBL" id="JACHJT010000001">
    <property type="protein sequence ID" value="MBB4929182.1"/>
    <property type="molecule type" value="Genomic_DNA"/>
</dbReference>
<keyword evidence="4" id="KW-0233">DNA recombination</keyword>
<dbReference type="GO" id="GO:0006310">
    <property type="term" value="P:DNA recombination"/>
    <property type="evidence" value="ECO:0007669"/>
    <property type="project" value="UniProtKB-KW"/>
</dbReference>
<evidence type="ECO:0000256" key="6">
    <source>
        <dbReference type="SAM" id="MobiDB-lite"/>
    </source>
</evidence>
<evidence type="ECO:0000256" key="4">
    <source>
        <dbReference type="ARBA" id="ARBA00023172"/>
    </source>
</evidence>
<feature type="domain" description="Core-binding (CB)" evidence="8">
    <location>
        <begin position="21"/>
        <end position="102"/>
    </location>
</feature>
<dbReference type="GO" id="GO:0003677">
    <property type="term" value="F:DNA binding"/>
    <property type="evidence" value="ECO:0007669"/>
    <property type="project" value="UniProtKB-UniRule"/>
</dbReference>
<comment type="similarity">
    <text evidence="1">Belongs to the 'phage' integrase family.</text>
</comment>
<evidence type="ECO:0000256" key="1">
    <source>
        <dbReference type="ARBA" id="ARBA00008857"/>
    </source>
</evidence>
<dbReference type="InterPro" id="IPR013762">
    <property type="entry name" value="Integrase-like_cat_sf"/>
</dbReference>
<dbReference type="Gene3D" id="1.10.150.130">
    <property type="match status" value="1"/>
</dbReference>
<dbReference type="RefSeq" id="WP_312885072.1">
    <property type="nucleotide sequence ID" value="NZ_JACHJT010000001.1"/>
</dbReference>
<dbReference type="PANTHER" id="PTHR30629">
    <property type="entry name" value="PROPHAGE INTEGRASE"/>
    <property type="match status" value="1"/>
</dbReference>
<evidence type="ECO:0000256" key="3">
    <source>
        <dbReference type="ARBA" id="ARBA00023125"/>
    </source>
</evidence>
<dbReference type="GO" id="GO:0015074">
    <property type="term" value="P:DNA integration"/>
    <property type="evidence" value="ECO:0007669"/>
    <property type="project" value="UniProtKB-KW"/>
</dbReference>
<gene>
    <name evidence="9" type="ORF">F4561_000002</name>
</gene>
<dbReference type="PROSITE" id="PS51898">
    <property type="entry name" value="TYR_RECOMBINASE"/>
    <property type="match status" value="1"/>
</dbReference>
<evidence type="ECO:0000259" key="8">
    <source>
        <dbReference type="PROSITE" id="PS51900"/>
    </source>
</evidence>
<dbReference type="PANTHER" id="PTHR30629:SF2">
    <property type="entry name" value="PROPHAGE INTEGRASE INTS-RELATED"/>
    <property type="match status" value="1"/>
</dbReference>
<evidence type="ECO:0000256" key="2">
    <source>
        <dbReference type="ARBA" id="ARBA00022908"/>
    </source>
</evidence>
<comment type="caution">
    <text evidence="9">The sequence shown here is derived from an EMBL/GenBank/DDBJ whole genome shotgun (WGS) entry which is preliminary data.</text>
</comment>
<dbReference type="SUPFAM" id="SSF56349">
    <property type="entry name" value="DNA breaking-rejoining enzymes"/>
    <property type="match status" value="1"/>
</dbReference>
<dbReference type="InterPro" id="IPR011010">
    <property type="entry name" value="DNA_brk_join_enz"/>
</dbReference>
<organism evidence="9 10">
    <name type="scientific">Lipingzhangella halophila</name>
    <dbReference type="NCBI Taxonomy" id="1783352"/>
    <lineage>
        <taxon>Bacteria</taxon>
        <taxon>Bacillati</taxon>
        <taxon>Actinomycetota</taxon>
        <taxon>Actinomycetes</taxon>
        <taxon>Streptosporangiales</taxon>
        <taxon>Nocardiopsidaceae</taxon>
        <taxon>Lipingzhangella</taxon>
    </lineage>
</organism>
<name>A0A7W7RBZ1_9ACTN</name>
<keyword evidence="2" id="KW-0229">DNA integration</keyword>
<dbReference type="InterPro" id="IPR050808">
    <property type="entry name" value="Phage_Integrase"/>
</dbReference>
<dbReference type="Gene3D" id="1.10.443.10">
    <property type="entry name" value="Intergrase catalytic core"/>
    <property type="match status" value="1"/>
</dbReference>
<reference evidence="9 10" key="1">
    <citation type="submission" date="2020-08" db="EMBL/GenBank/DDBJ databases">
        <title>Sequencing the genomes of 1000 actinobacteria strains.</title>
        <authorList>
            <person name="Klenk H.-P."/>
        </authorList>
    </citation>
    <scope>NUCLEOTIDE SEQUENCE [LARGE SCALE GENOMIC DNA]</scope>
    <source>
        <strain evidence="9 10">DSM 102030</strain>
    </source>
</reference>
<proteinExistence type="inferred from homology"/>
<dbReference type="InterPro" id="IPR002104">
    <property type="entry name" value="Integrase_catalytic"/>
</dbReference>
<keyword evidence="10" id="KW-1185">Reference proteome</keyword>
<dbReference type="AlphaFoldDB" id="A0A7W7RBZ1"/>
<sequence length="249" mass="27622">MTLYEICAKNTRPESGTSPGYTVADTVNDWLKRGLKARSTATVTKYHSLAANNVIPQLGKAKLRELTADDVDDWLDERAEHLATASLKQCLDLLRRSITHAQRRNKVLRNVAELVKEVPEGRAGRPSKALNLEQARAILSTAQGRRLHAYLVLSLLTGVRTEEARELTWSHVHLDPPAEPTARGGLALRPQGRGHQGRRRAAARLLSRRAWWPRSGPIGKRRRPNRRPPASAGLTPISCSEPGPGRSWT</sequence>
<dbReference type="InterPro" id="IPR010998">
    <property type="entry name" value="Integrase_recombinase_N"/>
</dbReference>
<dbReference type="InterPro" id="IPR044068">
    <property type="entry name" value="CB"/>
</dbReference>
<evidence type="ECO:0000256" key="5">
    <source>
        <dbReference type="PROSITE-ProRule" id="PRU01248"/>
    </source>
</evidence>
<dbReference type="PROSITE" id="PS51900">
    <property type="entry name" value="CB"/>
    <property type="match status" value="1"/>
</dbReference>
<evidence type="ECO:0000313" key="9">
    <source>
        <dbReference type="EMBL" id="MBB4929182.1"/>
    </source>
</evidence>
<feature type="domain" description="Tyr recombinase" evidence="7">
    <location>
        <begin position="125"/>
        <end position="249"/>
    </location>
</feature>
<feature type="region of interest" description="Disordered" evidence="6">
    <location>
        <begin position="175"/>
        <end position="200"/>
    </location>
</feature>
<evidence type="ECO:0000313" key="10">
    <source>
        <dbReference type="Proteomes" id="UP000523007"/>
    </source>
</evidence>
<feature type="region of interest" description="Disordered" evidence="6">
    <location>
        <begin position="214"/>
        <end position="249"/>
    </location>
</feature>
<evidence type="ECO:0000259" key="7">
    <source>
        <dbReference type="PROSITE" id="PS51898"/>
    </source>
</evidence>
<protein>
    <submittedName>
        <fullName evidence="9">Integrase</fullName>
    </submittedName>
</protein>
<dbReference type="Proteomes" id="UP000523007">
    <property type="component" value="Unassembled WGS sequence"/>
</dbReference>